<comment type="caution">
    <text evidence="1">The sequence shown here is derived from an EMBL/GenBank/DDBJ whole genome shotgun (WGS) entry which is preliminary data.</text>
</comment>
<proteinExistence type="predicted"/>
<reference evidence="1 2" key="1">
    <citation type="submission" date="2023-07" db="EMBL/GenBank/DDBJ databases">
        <title>Genomic Encyclopedia of Type Strains, Phase IV (KMG-IV): sequencing the most valuable type-strain genomes for metagenomic binning, comparative biology and taxonomic classification.</title>
        <authorList>
            <person name="Goeker M."/>
        </authorList>
    </citation>
    <scope>NUCLEOTIDE SEQUENCE [LARGE SCALE GENOMIC DNA]</scope>
    <source>
        <strain evidence="1 2">DSM 5896</strain>
    </source>
</reference>
<name>A0ABU0FDG3_9HYPH</name>
<evidence type="ECO:0000313" key="1">
    <source>
        <dbReference type="EMBL" id="MDQ0392647.1"/>
    </source>
</evidence>
<organism evidence="1 2">
    <name type="scientific">Labrys monachus</name>
    <dbReference type="NCBI Taxonomy" id="217067"/>
    <lineage>
        <taxon>Bacteria</taxon>
        <taxon>Pseudomonadati</taxon>
        <taxon>Pseudomonadota</taxon>
        <taxon>Alphaproteobacteria</taxon>
        <taxon>Hyphomicrobiales</taxon>
        <taxon>Xanthobacteraceae</taxon>
        <taxon>Labrys</taxon>
    </lineage>
</organism>
<protein>
    <submittedName>
        <fullName evidence="1">Uncharacterized protein</fullName>
    </submittedName>
</protein>
<evidence type="ECO:0000313" key="2">
    <source>
        <dbReference type="Proteomes" id="UP001237448"/>
    </source>
</evidence>
<accession>A0ABU0FDG3</accession>
<dbReference type="EMBL" id="JAUSVK010000001">
    <property type="protein sequence ID" value="MDQ0392647.1"/>
    <property type="molecule type" value="Genomic_DNA"/>
</dbReference>
<sequence>MAKKGGTSKRFTIDEVLLHMRQRHSHCPEETKETIARQVA</sequence>
<dbReference type="Proteomes" id="UP001237448">
    <property type="component" value="Unassembled WGS sequence"/>
</dbReference>
<dbReference type="RefSeq" id="WP_307426844.1">
    <property type="nucleotide sequence ID" value="NZ_JAUSVK010000001.1"/>
</dbReference>
<keyword evidence="2" id="KW-1185">Reference proteome</keyword>
<gene>
    <name evidence="1" type="ORF">J3R73_002439</name>
</gene>